<protein>
    <recommendedName>
        <fullName evidence="1">F-box domain-containing protein</fullName>
    </recommendedName>
</protein>
<accession>A0ABM2A1A8</accession>
<evidence type="ECO:0000313" key="3">
    <source>
        <dbReference type="Proteomes" id="UP000069940"/>
    </source>
</evidence>
<dbReference type="SUPFAM" id="SSF81383">
    <property type="entry name" value="F-box domain"/>
    <property type="match status" value="1"/>
</dbReference>
<dbReference type="PANTHER" id="PTHR38926">
    <property type="entry name" value="F-BOX DOMAIN CONTAINING PROTEIN, EXPRESSED"/>
    <property type="match status" value="1"/>
</dbReference>
<dbReference type="Gene3D" id="1.20.1280.50">
    <property type="match status" value="1"/>
</dbReference>
<feature type="domain" description="F-box" evidence="1">
    <location>
        <begin position="1"/>
        <end position="50"/>
    </location>
</feature>
<dbReference type="Pfam" id="PF12937">
    <property type="entry name" value="F-box-like"/>
    <property type="match status" value="1"/>
</dbReference>
<reference evidence="3" key="1">
    <citation type="journal article" date="2015" name="Proc. Natl. Acad. Sci. U.S.A.">
        <title>Genome sequence of the Asian Tiger mosquito, Aedes albopictus, reveals insights into its biology, genetics, and evolution.</title>
        <authorList>
            <person name="Chen X.G."/>
            <person name="Jiang X."/>
            <person name="Gu J."/>
            <person name="Xu M."/>
            <person name="Wu Y."/>
            <person name="Deng Y."/>
            <person name="Zhang C."/>
            <person name="Bonizzoni M."/>
            <person name="Dermauw W."/>
            <person name="Vontas J."/>
            <person name="Armbruster P."/>
            <person name="Huang X."/>
            <person name="Yang Y."/>
            <person name="Zhang H."/>
            <person name="He W."/>
            <person name="Peng H."/>
            <person name="Liu Y."/>
            <person name="Wu K."/>
            <person name="Chen J."/>
            <person name="Lirakis M."/>
            <person name="Topalis P."/>
            <person name="Van Leeuwen T."/>
            <person name="Hall A.B."/>
            <person name="Jiang X."/>
            <person name="Thorpe C."/>
            <person name="Mueller R.L."/>
            <person name="Sun C."/>
            <person name="Waterhouse R.M."/>
            <person name="Yan G."/>
            <person name="Tu Z.J."/>
            <person name="Fang X."/>
            <person name="James A.A."/>
        </authorList>
    </citation>
    <scope>NUCLEOTIDE SEQUENCE [LARGE SCALE GENOMIC DNA]</scope>
    <source>
        <strain evidence="3">Foshan</strain>
    </source>
</reference>
<sequence length="497" mass="57527">MDISELPPEMMEKIFEYLTFRERILASHTCKLWHELIFCPKFCKRLFLYMRSSKDIVEKPFAREMLARCSNMVILRSNFEDHELSLLKDYMNGAPLELLKIRATKCVAKRIVETVLEVVPGLKTLHLTVLGHTKKCADEVIRITHQKLEYAVLNGYGNYAIECRNLTVLESDQMNEEMIRSIRCLQDQLQILQLFGGYTFHHRAAMRAAYNVLTHYHWDRLRELKLSTSPTSTDNLETTHEHMPSLQKLSLHLHGSVHTFTGNEVGAATRLSELTLEKYRIDTDSFNKLLTRSALKRISLLNCLCWSVEVPLKSAYIKSLTLRPMYQNLLPLFPSLEELDLQSIGKTNVLHTLLQICEYYPDLERLILRQNGMMRPTPNSTNVTARNSFSLLNKLDKLKALHVHRIDLTGIDWTTCEGSNVEYIHLTGCSIEGTGSEKLVQSFKNLRKLYLDHCYLQQPRVTDGLRSLMRDCQISFNPSPFRRTGCRRDWGDLIPFS</sequence>
<dbReference type="InterPro" id="IPR001810">
    <property type="entry name" value="F-box_dom"/>
</dbReference>
<dbReference type="SMART" id="SM00256">
    <property type="entry name" value="FBOX"/>
    <property type="match status" value="1"/>
</dbReference>
<dbReference type="GeneID" id="109422265"/>
<reference evidence="2" key="2">
    <citation type="submission" date="2025-05" db="UniProtKB">
        <authorList>
            <consortium name="EnsemblMetazoa"/>
        </authorList>
    </citation>
    <scope>IDENTIFICATION</scope>
    <source>
        <strain evidence="2">Foshan</strain>
    </source>
</reference>
<proteinExistence type="predicted"/>
<evidence type="ECO:0000259" key="1">
    <source>
        <dbReference type="PROSITE" id="PS50181"/>
    </source>
</evidence>
<dbReference type="Proteomes" id="UP000069940">
    <property type="component" value="Unassembled WGS sequence"/>
</dbReference>
<dbReference type="InterPro" id="IPR032675">
    <property type="entry name" value="LRR_dom_sf"/>
</dbReference>
<organism evidence="2 3">
    <name type="scientific">Aedes albopictus</name>
    <name type="common">Asian tiger mosquito</name>
    <name type="synonym">Stegomyia albopicta</name>
    <dbReference type="NCBI Taxonomy" id="7160"/>
    <lineage>
        <taxon>Eukaryota</taxon>
        <taxon>Metazoa</taxon>
        <taxon>Ecdysozoa</taxon>
        <taxon>Arthropoda</taxon>
        <taxon>Hexapoda</taxon>
        <taxon>Insecta</taxon>
        <taxon>Pterygota</taxon>
        <taxon>Neoptera</taxon>
        <taxon>Endopterygota</taxon>
        <taxon>Diptera</taxon>
        <taxon>Nematocera</taxon>
        <taxon>Culicoidea</taxon>
        <taxon>Culicidae</taxon>
        <taxon>Culicinae</taxon>
        <taxon>Aedini</taxon>
        <taxon>Aedes</taxon>
        <taxon>Stegomyia</taxon>
    </lineage>
</organism>
<dbReference type="EnsemblMetazoa" id="AALFPA23_023533.R35007">
    <property type="protein sequence ID" value="AALFPA23_023533.P35007"/>
    <property type="gene ID" value="AALFPA23_023533"/>
</dbReference>
<dbReference type="Gene3D" id="3.80.10.10">
    <property type="entry name" value="Ribonuclease Inhibitor"/>
    <property type="match status" value="1"/>
</dbReference>
<dbReference type="PROSITE" id="PS50181">
    <property type="entry name" value="FBOX"/>
    <property type="match status" value="1"/>
</dbReference>
<dbReference type="InterPro" id="IPR036047">
    <property type="entry name" value="F-box-like_dom_sf"/>
</dbReference>
<keyword evidence="3" id="KW-1185">Reference proteome</keyword>
<dbReference type="PANTHER" id="PTHR38926:SF5">
    <property type="entry name" value="F-BOX AND LEUCINE-RICH REPEAT PROTEIN 6"/>
    <property type="match status" value="1"/>
</dbReference>
<name>A0ABM2A1A8_AEDAL</name>
<dbReference type="SUPFAM" id="SSF52047">
    <property type="entry name" value="RNI-like"/>
    <property type="match status" value="1"/>
</dbReference>
<evidence type="ECO:0000313" key="2">
    <source>
        <dbReference type="EnsemblMetazoa" id="AALFPA23_023533.P35007"/>
    </source>
</evidence>
<dbReference type="RefSeq" id="XP_019552430.3">
    <property type="nucleotide sequence ID" value="XM_019696885.3"/>
</dbReference>